<proteinExistence type="predicted"/>
<name>A0A0U1P401_9BACI</name>
<dbReference type="Gene3D" id="3.30.300.20">
    <property type="match status" value="1"/>
</dbReference>
<reference evidence="2" key="1">
    <citation type="submission" date="2015-05" db="EMBL/GenBank/DDBJ databases">
        <authorList>
            <person name="Urmite Genomes"/>
        </authorList>
    </citation>
    <scope>NUCLEOTIDE SEQUENCE [LARGE SCALE GENOMIC DNA]</scope>
    <source>
        <strain evidence="2">LF1</strain>
    </source>
</reference>
<dbReference type="InterPro" id="IPR003718">
    <property type="entry name" value="OsmC/Ohr_fam"/>
</dbReference>
<dbReference type="PANTHER" id="PTHR34352:SF1">
    <property type="entry name" value="PROTEIN YHFA"/>
    <property type="match status" value="1"/>
</dbReference>
<dbReference type="Pfam" id="PF02566">
    <property type="entry name" value="OsmC"/>
    <property type="match status" value="1"/>
</dbReference>
<dbReference type="InterPro" id="IPR036102">
    <property type="entry name" value="OsmC/Ohrsf"/>
</dbReference>
<dbReference type="OrthoDB" id="13625at2"/>
<dbReference type="PANTHER" id="PTHR34352">
    <property type="entry name" value="PROTEIN YHFA"/>
    <property type="match status" value="1"/>
</dbReference>
<accession>A0A0U1P401</accession>
<evidence type="ECO:0000313" key="1">
    <source>
        <dbReference type="EMBL" id="CRK84921.1"/>
    </source>
</evidence>
<dbReference type="RefSeq" id="WP_090639385.1">
    <property type="nucleotide sequence ID" value="NZ_CVRB01000006.1"/>
</dbReference>
<dbReference type="STRING" id="1499688.BN000_04980"/>
<dbReference type="Proteomes" id="UP000199087">
    <property type="component" value="Unassembled WGS sequence"/>
</dbReference>
<gene>
    <name evidence="1" type="ORF">BN000_04980</name>
</gene>
<organism evidence="1 2">
    <name type="scientific">Neobacillus massiliamazoniensis</name>
    <dbReference type="NCBI Taxonomy" id="1499688"/>
    <lineage>
        <taxon>Bacteria</taxon>
        <taxon>Bacillati</taxon>
        <taxon>Bacillota</taxon>
        <taxon>Bacilli</taxon>
        <taxon>Bacillales</taxon>
        <taxon>Bacillaceae</taxon>
        <taxon>Neobacillus</taxon>
    </lineage>
</organism>
<dbReference type="EMBL" id="CVRB01000006">
    <property type="protein sequence ID" value="CRK84921.1"/>
    <property type="molecule type" value="Genomic_DNA"/>
</dbReference>
<sequence length="132" mass="14799">MFEYELKNGVTNLKTKYGLLSVSKEASEGYKPVELLVSSIVGCSGGILSKVLEKKRITVNNIRIKTNVVRNEQESNKVTKIDIHFIIEGVNISEEQIRKSLEVTVKNCGMIQTVKGCVQINESFEIISHNQE</sequence>
<dbReference type="SUPFAM" id="SSF82784">
    <property type="entry name" value="OsmC-like"/>
    <property type="match status" value="1"/>
</dbReference>
<dbReference type="AlphaFoldDB" id="A0A0U1P401"/>
<dbReference type="InterPro" id="IPR015946">
    <property type="entry name" value="KH_dom-like_a/b"/>
</dbReference>
<keyword evidence="2" id="KW-1185">Reference proteome</keyword>
<protein>
    <submittedName>
        <fullName evidence="1">OsmC-like protein</fullName>
    </submittedName>
</protein>
<evidence type="ECO:0000313" key="2">
    <source>
        <dbReference type="Proteomes" id="UP000199087"/>
    </source>
</evidence>